<dbReference type="SUPFAM" id="SSF46785">
    <property type="entry name" value="Winged helix' DNA-binding domain"/>
    <property type="match status" value="1"/>
</dbReference>
<sequence>MFEKYLKDIGLSEKEAAVYITLLSFDKASINDISQKAKVKRPTTYVILESLAKKGLVSETNIGKKTFYIAEPPEKLGLYVERQIHLLEENKKSLDIIVPQLKGIQREQGEKPTVQFFDGKEGVLSSNHDTFSEKISDEPVYIVYSKDLVQDVFSDKEANQMRERRISLGIKSKAIYNSKTGEKPSDETGERLKIDENKYPIKSDITIYGDKVRIAVFGKRISGIFVKNQEFADTLKSLIKYIFDHK</sequence>
<dbReference type="InterPro" id="IPR036390">
    <property type="entry name" value="WH_DNA-bd_sf"/>
</dbReference>
<dbReference type="Pfam" id="PF01978">
    <property type="entry name" value="TrmB"/>
    <property type="match status" value="1"/>
</dbReference>
<dbReference type="InterPro" id="IPR036388">
    <property type="entry name" value="WH-like_DNA-bd_sf"/>
</dbReference>
<dbReference type="InterPro" id="IPR051797">
    <property type="entry name" value="TrmB-like"/>
</dbReference>
<dbReference type="EMBL" id="MHWP01000005">
    <property type="protein sequence ID" value="OHB10839.1"/>
    <property type="molecule type" value="Genomic_DNA"/>
</dbReference>
<gene>
    <name evidence="2" type="ORF">A3H60_01205</name>
</gene>
<feature type="domain" description="Transcription regulator TrmB N-terminal" evidence="1">
    <location>
        <begin position="6"/>
        <end position="74"/>
    </location>
</feature>
<evidence type="ECO:0000259" key="1">
    <source>
        <dbReference type="Pfam" id="PF01978"/>
    </source>
</evidence>
<dbReference type="Proteomes" id="UP000177202">
    <property type="component" value="Unassembled WGS sequence"/>
</dbReference>
<dbReference type="PANTHER" id="PTHR34293">
    <property type="entry name" value="HTH-TYPE TRANSCRIPTIONAL REGULATOR TRMBL2"/>
    <property type="match status" value="1"/>
</dbReference>
<protein>
    <recommendedName>
        <fullName evidence="1">Transcription regulator TrmB N-terminal domain-containing protein</fullName>
    </recommendedName>
</protein>
<dbReference type="AlphaFoldDB" id="A0A1G2UN69"/>
<dbReference type="InterPro" id="IPR002831">
    <property type="entry name" value="Tscrpt_reg_TrmB_N"/>
</dbReference>
<organism evidence="2 3">
    <name type="scientific">Candidatus Zambryskibacteria bacterium RIFCSPLOWO2_02_FULL_44_12b</name>
    <dbReference type="NCBI Taxonomy" id="1802772"/>
    <lineage>
        <taxon>Bacteria</taxon>
        <taxon>Candidatus Zambryskiibacteriota</taxon>
    </lineage>
</organism>
<accession>A0A1G2UN69</accession>
<name>A0A1G2UN69_9BACT</name>
<proteinExistence type="predicted"/>
<dbReference type="PANTHER" id="PTHR34293:SF1">
    <property type="entry name" value="HTH-TYPE TRANSCRIPTIONAL REGULATOR TRMBL2"/>
    <property type="match status" value="1"/>
</dbReference>
<evidence type="ECO:0000313" key="2">
    <source>
        <dbReference type="EMBL" id="OHB10839.1"/>
    </source>
</evidence>
<evidence type="ECO:0000313" key="3">
    <source>
        <dbReference type="Proteomes" id="UP000177202"/>
    </source>
</evidence>
<reference evidence="2 3" key="1">
    <citation type="journal article" date="2016" name="Nat. Commun.">
        <title>Thousands of microbial genomes shed light on interconnected biogeochemical processes in an aquifer system.</title>
        <authorList>
            <person name="Anantharaman K."/>
            <person name="Brown C.T."/>
            <person name="Hug L.A."/>
            <person name="Sharon I."/>
            <person name="Castelle C.J."/>
            <person name="Probst A.J."/>
            <person name="Thomas B.C."/>
            <person name="Singh A."/>
            <person name="Wilkins M.J."/>
            <person name="Karaoz U."/>
            <person name="Brodie E.L."/>
            <person name="Williams K.H."/>
            <person name="Hubbard S.S."/>
            <person name="Banfield J.F."/>
        </authorList>
    </citation>
    <scope>NUCLEOTIDE SEQUENCE [LARGE SCALE GENOMIC DNA]</scope>
</reference>
<comment type="caution">
    <text evidence="2">The sequence shown here is derived from an EMBL/GenBank/DDBJ whole genome shotgun (WGS) entry which is preliminary data.</text>
</comment>
<dbReference type="Gene3D" id="1.10.10.10">
    <property type="entry name" value="Winged helix-like DNA-binding domain superfamily/Winged helix DNA-binding domain"/>
    <property type="match status" value="1"/>
</dbReference>
<dbReference type="STRING" id="1802772.A3H60_01205"/>